<sequence>MINYNYVGKFPYFYSIITKKSDVEKVQNSSRCDDFLTTDLSSYNGKDGSFLKTCKQLSNHIKDIITDPKSPEHEFCKYINYWFYDTLKSKKPFSYYSLLHQFYNKIENLKLCSQYQEGTVEGIYEDLNYLYELYDDLYNFKNESSTEGEDNCIYGKNIIGIYETKQPDCKNNYNNEFCLKLIDFREEYEGYKSDVKRCKNSMVYLEPIRDDATSNFLISSASISAISAAFFVSYKVITLF</sequence>
<protein>
    <submittedName>
        <fullName evidence="1">Uncharacterized protein</fullName>
    </submittedName>
</protein>
<dbReference type="Proteomes" id="UP000053776">
    <property type="component" value="Unassembled WGS sequence"/>
</dbReference>
<dbReference type="Pfam" id="PF05795">
    <property type="entry name" value="Plasmodium_Vir"/>
    <property type="match status" value="1"/>
</dbReference>
<accession>A0A0J9TJ74</accession>
<proteinExistence type="predicted"/>
<organism evidence="1 2">
    <name type="scientific">Plasmodium vivax Mauritania I</name>
    <dbReference type="NCBI Taxonomy" id="1035515"/>
    <lineage>
        <taxon>Eukaryota</taxon>
        <taxon>Sar</taxon>
        <taxon>Alveolata</taxon>
        <taxon>Apicomplexa</taxon>
        <taxon>Aconoidasida</taxon>
        <taxon>Haemosporida</taxon>
        <taxon>Plasmodiidae</taxon>
        <taxon>Plasmodium</taxon>
        <taxon>Plasmodium (Plasmodium)</taxon>
    </lineage>
</organism>
<evidence type="ECO:0000313" key="2">
    <source>
        <dbReference type="Proteomes" id="UP000053776"/>
    </source>
</evidence>
<dbReference type="EMBL" id="KQ235000">
    <property type="protein sequence ID" value="KMZ95146.1"/>
    <property type="molecule type" value="Genomic_DNA"/>
</dbReference>
<dbReference type="InterPro" id="IPR008780">
    <property type="entry name" value="Plasmodium_Vir"/>
</dbReference>
<dbReference type="AlphaFoldDB" id="A0A0J9TJ74"/>
<name>A0A0J9TJ74_PLAVI</name>
<reference evidence="1 2" key="1">
    <citation type="submission" date="2011-08" db="EMBL/GenBank/DDBJ databases">
        <title>The Genome Sequence of Plasmodium vivax Mauritania I.</title>
        <authorList>
            <consortium name="The Broad Institute Genome Sequencing Platform"/>
            <consortium name="The Broad Institute Genome Sequencing Center for Infectious Disease"/>
            <person name="Neafsey D."/>
            <person name="Carlton J."/>
            <person name="Barnwell J."/>
            <person name="Collins W."/>
            <person name="Escalante A."/>
            <person name="Mullikin J."/>
            <person name="Saul A."/>
            <person name="Guigo R."/>
            <person name="Camara F."/>
            <person name="Young S.K."/>
            <person name="Zeng Q."/>
            <person name="Gargeya S."/>
            <person name="Fitzgerald M."/>
            <person name="Haas B."/>
            <person name="Abouelleil A."/>
            <person name="Alvarado L."/>
            <person name="Arachchi H.M."/>
            <person name="Berlin A."/>
            <person name="Brown A."/>
            <person name="Chapman S.B."/>
            <person name="Chen Z."/>
            <person name="Dunbar C."/>
            <person name="Freedman E."/>
            <person name="Gearin G."/>
            <person name="Gellesch M."/>
            <person name="Goldberg J."/>
            <person name="Griggs A."/>
            <person name="Gujja S."/>
            <person name="Heiman D."/>
            <person name="Howarth C."/>
            <person name="Larson L."/>
            <person name="Lui A."/>
            <person name="MacDonald P.J.P."/>
            <person name="Montmayeur A."/>
            <person name="Murphy C."/>
            <person name="Neiman D."/>
            <person name="Pearson M."/>
            <person name="Priest M."/>
            <person name="Roberts A."/>
            <person name="Saif S."/>
            <person name="Shea T."/>
            <person name="Shenoy N."/>
            <person name="Sisk P."/>
            <person name="Stolte C."/>
            <person name="Sykes S."/>
            <person name="Wortman J."/>
            <person name="Nusbaum C."/>
            <person name="Birren B."/>
        </authorList>
    </citation>
    <scope>NUCLEOTIDE SEQUENCE [LARGE SCALE GENOMIC DNA]</scope>
    <source>
        <strain evidence="1 2">Mauritania I</strain>
    </source>
</reference>
<evidence type="ECO:0000313" key="1">
    <source>
        <dbReference type="EMBL" id="KMZ95146.1"/>
    </source>
</evidence>
<gene>
    <name evidence="1" type="ORF">PVMG_06013</name>
</gene>